<dbReference type="KEGG" id="schf:IPT68_13125"/>
<dbReference type="SUPFAM" id="SSF46785">
    <property type="entry name" value="Winged helix' DNA-binding domain"/>
    <property type="match status" value="1"/>
</dbReference>
<evidence type="ECO:0000313" key="2">
    <source>
        <dbReference type="EMBL" id="QOV46737.1"/>
    </source>
</evidence>
<organism evidence="2 3">
    <name type="scientific">Streptomyces chromofuscus</name>
    <dbReference type="NCBI Taxonomy" id="42881"/>
    <lineage>
        <taxon>Bacteria</taxon>
        <taxon>Bacillati</taxon>
        <taxon>Actinomycetota</taxon>
        <taxon>Actinomycetes</taxon>
        <taxon>Kitasatosporales</taxon>
        <taxon>Streptomycetaceae</taxon>
        <taxon>Streptomyces</taxon>
    </lineage>
</organism>
<name>A0A7M2TDC7_STRCW</name>
<reference evidence="2 3" key="1">
    <citation type="submission" date="2020-10" db="EMBL/GenBank/DDBJ databases">
        <title>Streptomyces chromofuscus complate genome analysis.</title>
        <authorList>
            <person name="Anwar N."/>
        </authorList>
    </citation>
    <scope>NUCLEOTIDE SEQUENCE [LARGE SCALE GENOMIC DNA]</scope>
    <source>
        <strain evidence="2 3">DSM 40273</strain>
    </source>
</reference>
<evidence type="ECO:0000313" key="3">
    <source>
        <dbReference type="Proteomes" id="UP000594008"/>
    </source>
</evidence>
<feature type="domain" description="HTH hxlR-type" evidence="1">
    <location>
        <begin position="1"/>
        <end position="78"/>
    </location>
</feature>
<keyword evidence="3" id="KW-1185">Reference proteome</keyword>
<dbReference type="EMBL" id="CP063374">
    <property type="protein sequence ID" value="QOV46737.1"/>
    <property type="molecule type" value="Genomic_DNA"/>
</dbReference>
<dbReference type="Proteomes" id="UP000594008">
    <property type="component" value="Chromosome"/>
</dbReference>
<sequence length="97" mass="11192">MAPLARPVSPALDIVFSRWTEVLTRRRRRMERDGPVISARHPDVPPRVEHEIGDLGRRLASIFTALARRSAENLPGDRQARRIVRRRIPSSKRVIPR</sequence>
<dbReference type="PROSITE" id="PS51118">
    <property type="entry name" value="HTH_HXLR"/>
    <property type="match status" value="1"/>
</dbReference>
<accession>A0A7M2TDC7</accession>
<proteinExistence type="predicted"/>
<dbReference type="Gene3D" id="1.10.10.10">
    <property type="entry name" value="Winged helix-like DNA-binding domain superfamily/Winged helix DNA-binding domain"/>
    <property type="match status" value="1"/>
</dbReference>
<dbReference type="InterPro" id="IPR036388">
    <property type="entry name" value="WH-like_DNA-bd_sf"/>
</dbReference>
<gene>
    <name evidence="2" type="ORF">IPT68_13125</name>
</gene>
<evidence type="ECO:0000259" key="1">
    <source>
        <dbReference type="PROSITE" id="PS51118"/>
    </source>
</evidence>
<dbReference type="InterPro" id="IPR036390">
    <property type="entry name" value="WH_DNA-bd_sf"/>
</dbReference>
<dbReference type="Pfam" id="PF01638">
    <property type="entry name" value="HxlR"/>
    <property type="match status" value="1"/>
</dbReference>
<protein>
    <submittedName>
        <fullName evidence="2">Winged helix-turn-helix transcriptional regulator</fullName>
    </submittedName>
</protein>
<dbReference type="InterPro" id="IPR002577">
    <property type="entry name" value="HTH_HxlR"/>
</dbReference>
<dbReference type="AlphaFoldDB" id="A0A7M2TDC7"/>